<protein>
    <recommendedName>
        <fullName evidence="4 14">3-oxoacyl-[acyl-carrier-protein] synthase 2</fullName>
        <ecNumber evidence="3 14">2.3.1.179</ecNumber>
    </recommendedName>
</protein>
<feature type="region of interest" description="Disordered" evidence="17">
    <location>
        <begin position="212"/>
        <end position="231"/>
    </location>
</feature>
<dbReference type="InterPro" id="IPR016039">
    <property type="entry name" value="Thiolase-like"/>
</dbReference>
<keyword evidence="7" id="KW-0276">Fatty acid metabolism</keyword>
<comment type="catalytic activity">
    <reaction evidence="12 14">
        <text>(9Z)-hexadecenoyl-[ACP] + malonyl-[ACP] + H(+) = 3-oxo-(11Z)-octadecenoyl-[ACP] + holo-[ACP] + CO2</text>
        <dbReference type="Rhea" id="RHEA:55040"/>
        <dbReference type="Rhea" id="RHEA-COMP:9623"/>
        <dbReference type="Rhea" id="RHEA-COMP:9685"/>
        <dbReference type="Rhea" id="RHEA-COMP:10800"/>
        <dbReference type="Rhea" id="RHEA-COMP:14074"/>
        <dbReference type="ChEBI" id="CHEBI:15378"/>
        <dbReference type="ChEBI" id="CHEBI:16526"/>
        <dbReference type="ChEBI" id="CHEBI:64479"/>
        <dbReference type="ChEBI" id="CHEBI:78449"/>
        <dbReference type="ChEBI" id="CHEBI:83989"/>
        <dbReference type="ChEBI" id="CHEBI:138538"/>
        <dbReference type="EC" id="2.3.1.179"/>
    </reaction>
</comment>
<accession>A0A7W7FYP0</accession>
<evidence type="ECO:0000313" key="20">
    <source>
        <dbReference type="Proteomes" id="UP000533598"/>
    </source>
</evidence>
<feature type="active site" description="For beta-ketoacyl synthase activity" evidence="15">
    <location>
        <position position="171"/>
    </location>
</feature>
<dbReference type="CDD" id="cd00834">
    <property type="entry name" value="KAS_I_II"/>
    <property type="match status" value="1"/>
</dbReference>
<dbReference type="PANTHER" id="PTHR11712">
    <property type="entry name" value="POLYKETIDE SYNTHASE-RELATED"/>
    <property type="match status" value="1"/>
</dbReference>
<keyword evidence="10 14" id="KW-0012">Acyltransferase</keyword>
<evidence type="ECO:0000256" key="3">
    <source>
        <dbReference type="ARBA" id="ARBA00012356"/>
    </source>
</evidence>
<evidence type="ECO:0000256" key="15">
    <source>
        <dbReference type="PIRSR" id="PIRSR000447-1"/>
    </source>
</evidence>
<dbReference type="InterPro" id="IPR000794">
    <property type="entry name" value="Beta-ketoacyl_synthase"/>
</dbReference>
<name>A0A7W7FYP0_9PSEU</name>
<dbReference type="InterPro" id="IPR020841">
    <property type="entry name" value="PKS_Beta-ketoAc_synthase_dom"/>
</dbReference>
<evidence type="ECO:0000256" key="14">
    <source>
        <dbReference type="PIRNR" id="PIRNR000447"/>
    </source>
</evidence>
<dbReference type="InterPro" id="IPR018201">
    <property type="entry name" value="Ketoacyl_synth_AS"/>
</dbReference>
<dbReference type="PROSITE" id="PS52004">
    <property type="entry name" value="KS3_2"/>
    <property type="match status" value="1"/>
</dbReference>
<feature type="compositionally biased region" description="Basic and acidic residues" evidence="17">
    <location>
        <begin position="218"/>
        <end position="231"/>
    </location>
</feature>
<keyword evidence="20" id="KW-1185">Reference proteome</keyword>
<dbReference type="InterPro" id="IPR014031">
    <property type="entry name" value="Ketoacyl_synth_C"/>
</dbReference>
<evidence type="ECO:0000256" key="10">
    <source>
        <dbReference type="ARBA" id="ARBA00023315"/>
    </source>
</evidence>
<dbReference type="Proteomes" id="UP000533598">
    <property type="component" value="Unassembled WGS sequence"/>
</dbReference>
<comment type="catalytic activity">
    <reaction evidence="13 14">
        <text>a fatty acyl-[ACP] + malonyl-[ACP] + H(+) = a 3-oxoacyl-[ACP] + holo-[ACP] + CO2</text>
        <dbReference type="Rhea" id="RHEA:22836"/>
        <dbReference type="Rhea" id="RHEA-COMP:9623"/>
        <dbReference type="Rhea" id="RHEA-COMP:9685"/>
        <dbReference type="Rhea" id="RHEA-COMP:9916"/>
        <dbReference type="Rhea" id="RHEA-COMP:14125"/>
        <dbReference type="ChEBI" id="CHEBI:15378"/>
        <dbReference type="ChEBI" id="CHEBI:16526"/>
        <dbReference type="ChEBI" id="CHEBI:64479"/>
        <dbReference type="ChEBI" id="CHEBI:78449"/>
        <dbReference type="ChEBI" id="CHEBI:78776"/>
        <dbReference type="ChEBI" id="CHEBI:138651"/>
    </reaction>
</comment>
<evidence type="ECO:0000259" key="18">
    <source>
        <dbReference type="PROSITE" id="PS52004"/>
    </source>
</evidence>
<dbReference type="NCBIfam" id="NF005589">
    <property type="entry name" value="PRK07314.1"/>
    <property type="match status" value="1"/>
</dbReference>
<dbReference type="AlphaFoldDB" id="A0A7W7FYP0"/>
<dbReference type="UniPathway" id="UPA00094"/>
<dbReference type="EC" id="2.3.1.179" evidence="3 14"/>
<evidence type="ECO:0000256" key="9">
    <source>
        <dbReference type="ARBA" id="ARBA00023160"/>
    </source>
</evidence>
<gene>
    <name evidence="19" type="ORF">HNR67_008458</name>
</gene>
<dbReference type="SUPFAM" id="SSF53901">
    <property type="entry name" value="Thiolase-like"/>
    <property type="match status" value="2"/>
</dbReference>
<dbReference type="Pfam" id="PF00109">
    <property type="entry name" value="ketoacyl-synt"/>
    <property type="match status" value="1"/>
</dbReference>
<sequence length="420" mass="44158">MSVAEFRKHRPRVVVTGWGAISPVGLTAEDTWSAFMAGRSGIARIATFDAEPFPSQIAGEVKGFVAEDHMPRKLSRRMDLFAQYGVAASIQAVEAAKLTIDSELAPRCGVLIGTGYGAMKYMQDSVKLLTEKGGRAVGAYQAITGAHDSATGEVSLMFGAAGPTLALNSACATGTDAIGTATRWIQYGEADVVIAGGAEMSVTPLDIASSSNARALSRRNDDPERASRPFDADRDGFVMAAGSGVVILESLDHALRRGAPILAEIVGYASTSDAHHWTAPHPEGAGARRAMTRALADAGVVPEQIDYINAHGTSTELNDKTETLAIRNVLGEHATKIPVSSTKSMTGHMIGAAGAIELIACGFAMRTGVVPPTINLHNPLDAEMNFVPNAPQEHQVRYAMSNSFGFGGHNAVLVAKSWES</sequence>
<dbReference type="PANTHER" id="PTHR11712:SF336">
    <property type="entry name" value="3-OXOACYL-[ACYL-CARRIER-PROTEIN] SYNTHASE, MITOCHONDRIAL"/>
    <property type="match status" value="1"/>
</dbReference>
<proteinExistence type="inferred from homology"/>
<evidence type="ECO:0000256" key="1">
    <source>
        <dbReference type="ARBA" id="ARBA00005194"/>
    </source>
</evidence>
<evidence type="ECO:0000256" key="16">
    <source>
        <dbReference type="RuleBase" id="RU003694"/>
    </source>
</evidence>
<dbReference type="GO" id="GO:0030497">
    <property type="term" value="P:fatty acid elongation"/>
    <property type="evidence" value="ECO:0007669"/>
    <property type="project" value="UniProtKB-ARBA"/>
</dbReference>
<dbReference type="GO" id="GO:0004315">
    <property type="term" value="F:3-oxoacyl-[acyl-carrier-protein] synthase activity"/>
    <property type="evidence" value="ECO:0007669"/>
    <property type="project" value="UniProtKB-UniRule"/>
</dbReference>
<evidence type="ECO:0000256" key="11">
    <source>
        <dbReference type="ARBA" id="ARBA00024006"/>
    </source>
</evidence>
<dbReference type="SMART" id="SM00825">
    <property type="entry name" value="PKS_KS"/>
    <property type="match status" value="1"/>
</dbReference>
<dbReference type="InterPro" id="IPR017568">
    <property type="entry name" value="3-oxoacyl-ACP_synth-2"/>
</dbReference>
<reference evidence="19 20" key="1">
    <citation type="submission" date="2020-08" db="EMBL/GenBank/DDBJ databases">
        <title>Sequencing the genomes of 1000 actinobacteria strains.</title>
        <authorList>
            <person name="Klenk H.-P."/>
        </authorList>
    </citation>
    <scope>NUCLEOTIDE SEQUENCE [LARGE SCALE GENOMIC DNA]</scope>
    <source>
        <strain evidence="19 20">DSM 44230</strain>
    </source>
</reference>
<comment type="function">
    <text evidence="11 14">Involved in the type II fatty acid elongation cycle. Catalyzes the elongation of a wide range of acyl-ACP by the addition of two carbons from malonyl-ACP to an acyl acceptor. Can efficiently catalyze the conversion of palmitoleoyl-ACP (cis-hexadec-9-enoyl-ACP) to cis-vaccenoyl-ACP (cis-octadec-11-enoyl-ACP), an essential step in the thermal regulation of fatty acid composition.</text>
</comment>
<evidence type="ECO:0000256" key="7">
    <source>
        <dbReference type="ARBA" id="ARBA00022832"/>
    </source>
</evidence>
<dbReference type="InterPro" id="IPR014030">
    <property type="entry name" value="Ketoacyl_synth_N"/>
</dbReference>
<evidence type="ECO:0000256" key="17">
    <source>
        <dbReference type="SAM" id="MobiDB-lite"/>
    </source>
</evidence>
<comment type="caution">
    <text evidence="19">The sequence shown here is derived from an EMBL/GenBank/DDBJ whole genome shotgun (WGS) entry which is preliminary data.</text>
</comment>
<evidence type="ECO:0000256" key="8">
    <source>
        <dbReference type="ARBA" id="ARBA00023098"/>
    </source>
</evidence>
<evidence type="ECO:0000256" key="12">
    <source>
        <dbReference type="ARBA" id="ARBA00047318"/>
    </source>
</evidence>
<feature type="domain" description="Ketosynthase family 3 (KS3)" evidence="18">
    <location>
        <begin position="10"/>
        <end position="417"/>
    </location>
</feature>
<dbReference type="NCBIfam" id="TIGR03150">
    <property type="entry name" value="fabF"/>
    <property type="match status" value="1"/>
</dbReference>
<dbReference type="PROSITE" id="PS00606">
    <property type="entry name" value="KS3_1"/>
    <property type="match status" value="1"/>
</dbReference>
<dbReference type="Pfam" id="PF02801">
    <property type="entry name" value="Ketoacyl-synt_C"/>
    <property type="match status" value="1"/>
</dbReference>
<dbReference type="GO" id="GO:0005829">
    <property type="term" value="C:cytosol"/>
    <property type="evidence" value="ECO:0007669"/>
    <property type="project" value="TreeGrafter"/>
</dbReference>
<dbReference type="PIRSF" id="PIRSF000447">
    <property type="entry name" value="KAS_II"/>
    <property type="match status" value="1"/>
</dbReference>
<evidence type="ECO:0000256" key="4">
    <source>
        <dbReference type="ARBA" id="ARBA00014657"/>
    </source>
</evidence>
<evidence type="ECO:0000313" key="19">
    <source>
        <dbReference type="EMBL" id="MBB4682340.1"/>
    </source>
</evidence>
<dbReference type="FunFam" id="3.40.47.10:FF:000018">
    <property type="entry name" value="3-oxoacyl-[acyl-carrier-protein] synthase 2"/>
    <property type="match status" value="1"/>
</dbReference>
<dbReference type="RefSeq" id="WP_185009566.1">
    <property type="nucleotide sequence ID" value="NZ_BAAAUI010000007.1"/>
</dbReference>
<keyword evidence="9 14" id="KW-0275">Fatty acid biosynthesis</keyword>
<dbReference type="FunFam" id="3.40.47.10:FF:000029">
    <property type="entry name" value="3-oxoacyl-[acyl-carrier-protein] synthase 1"/>
    <property type="match status" value="1"/>
</dbReference>
<evidence type="ECO:0000256" key="5">
    <source>
        <dbReference type="ARBA" id="ARBA00022516"/>
    </source>
</evidence>
<keyword evidence="6 14" id="KW-0808">Transferase</keyword>
<keyword evidence="8" id="KW-0443">Lipid metabolism</keyword>
<dbReference type="Gene3D" id="3.40.47.10">
    <property type="match status" value="1"/>
</dbReference>
<keyword evidence="5 14" id="KW-0444">Lipid biosynthesis</keyword>
<dbReference type="EMBL" id="JACHMH010000001">
    <property type="protein sequence ID" value="MBB4682340.1"/>
    <property type="molecule type" value="Genomic_DNA"/>
</dbReference>
<evidence type="ECO:0000256" key="13">
    <source>
        <dbReference type="ARBA" id="ARBA00047659"/>
    </source>
</evidence>
<comment type="similarity">
    <text evidence="2 14 16">Belongs to the thiolase-like superfamily. Beta-ketoacyl-ACP synthases family.</text>
</comment>
<comment type="pathway">
    <text evidence="1 14">Lipid metabolism; fatty acid biosynthesis.</text>
</comment>
<organism evidence="19 20">
    <name type="scientific">Crossiella cryophila</name>
    <dbReference type="NCBI Taxonomy" id="43355"/>
    <lineage>
        <taxon>Bacteria</taxon>
        <taxon>Bacillati</taxon>
        <taxon>Actinomycetota</taxon>
        <taxon>Actinomycetes</taxon>
        <taxon>Pseudonocardiales</taxon>
        <taxon>Pseudonocardiaceae</taxon>
        <taxon>Crossiella</taxon>
    </lineage>
</organism>
<evidence type="ECO:0000256" key="6">
    <source>
        <dbReference type="ARBA" id="ARBA00022679"/>
    </source>
</evidence>
<evidence type="ECO:0000256" key="2">
    <source>
        <dbReference type="ARBA" id="ARBA00008467"/>
    </source>
</evidence>